<dbReference type="OrthoDB" id="42919at2759"/>
<proteinExistence type="predicted"/>
<dbReference type="InterPro" id="IPR011008">
    <property type="entry name" value="Dimeric_a/b-barrel"/>
</dbReference>
<dbReference type="PANTHER" id="PTHR33178">
    <property type="match status" value="1"/>
</dbReference>
<accession>A0A7I8KCX5</accession>
<gene>
    <name evidence="3" type="ORF">SI8410_05006302</name>
</gene>
<sequence length="306" mass="32251">MLLCPKTASRLHRSFSPLKATLICPTFRLTVTSPSTISLSPCASARPLRGGAAALPIRAFSAAAGDPPPSAAAAAAAEMAAITAVEHVVLFKVRDGTDTAKISAMISNLRSLVSLDGVLLLSAAHVLRHRSSAASSFGFTHLLHSRYRTKEELAAYSAHPAHISVVREFVLPICEDIMAVDWIAEFESDSVALPPGSAARVTLMKLIESAGEAEKGVVLESLHGAKRLLGGAVEQLSYGENFSPARAKGFSVGSIAVFPGVEELDEVDEKGVDLMEAQKEKVRPLLESLIVLDFLVPPPLPATSGL</sequence>
<organism evidence="3 4">
    <name type="scientific">Spirodela intermedia</name>
    <name type="common">Intermediate duckweed</name>
    <dbReference type="NCBI Taxonomy" id="51605"/>
    <lineage>
        <taxon>Eukaryota</taxon>
        <taxon>Viridiplantae</taxon>
        <taxon>Streptophyta</taxon>
        <taxon>Embryophyta</taxon>
        <taxon>Tracheophyta</taxon>
        <taxon>Spermatophyta</taxon>
        <taxon>Magnoliopsida</taxon>
        <taxon>Liliopsida</taxon>
        <taxon>Araceae</taxon>
        <taxon>Lemnoideae</taxon>
        <taxon>Spirodela</taxon>
    </lineage>
</organism>
<dbReference type="Gene3D" id="3.30.70.100">
    <property type="match status" value="2"/>
</dbReference>
<name>A0A7I8KCX5_SPIIN</name>
<evidence type="ECO:0000256" key="1">
    <source>
        <dbReference type="ARBA" id="ARBA00011738"/>
    </source>
</evidence>
<dbReference type="AlphaFoldDB" id="A0A7I8KCX5"/>
<evidence type="ECO:0000313" key="3">
    <source>
        <dbReference type="EMBL" id="CAA7395639.1"/>
    </source>
</evidence>
<comment type="subunit">
    <text evidence="1">Homodimer.</text>
</comment>
<dbReference type="SUPFAM" id="SSF54909">
    <property type="entry name" value="Dimeric alpha+beta barrel"/>
    <property type="match status" value="2"/>
</dbReference>
<feature type="domain" description="Stress-response A/B barrel" evidence="2">
    <location>
        <begin position="85"/>
        <end position="182"/>
    </location>
</feature>
<dbReference type="InterPro" id="IPR044662">
    <property type="entry name" value="HS1/DABB1-like"/>
</dbReference>
<keyword evidence="4" id="KW-1185">Reference proteome</keyword>
<dbReference type="InterPro" id="IPR013097">
    <property type="entry name" value="Dabb"/>
</dbReference>
<dbReference type="PROSITE" id="PS51502">
    <property type="entry name" value="S_R_A_B_BARREL"/>
    <property type="match status" value="2"/>
</dbReference>
<dbReference type="PANTHER" id="PTHR33178:SF3">
    <property type="entry name" value="STRESS-RESPONSE A_B BARREL DOMAIN-CONTAINING PROTEIN UP3"/>
    <property type="match status" value="1"/>
</dbReference>
<evidence type="ECO:0000313" key="4">
    <source>
        <dbReference type="Proteomes" id="UP000663760"/>
    </source>
</evidence>
<dbReference type="EMBL" id="LR746268">
    <property type="protein sequence ID" value="CAA7395639.1"/>
    <property type="molecule type" value="Genomic_DNA"/>
</dbReference>
<protein>
    <recommendedName>
        <fullName evidence="2">Stress-response A/B barrel domain-containing protein</fullName>
    </recommendedName>
</protein>
<evidence type="ECO:0000259" key="2">
    <source>
        <dbReference type="PROSITE" id="PS51502"/>
    </source>
</evidence>
<dbReference type="SMART" id="SM00886">
    <property type="entry name" value="Dabb"/>
    <property type="match status" value="2"/>
</dbReference>
<dbReference type="Proteomes" id="UP000663760">
    <property type="component" value="Chromosome 5"/>
</dbReference>
<feature type="domain" description="Stress-response A/B barrel" evidence="2">
    <location>
        <begin position="198"/>
        <end position="294"/>
    </location>
</feature>
<dbReference type="Pfam" id="PF07876">
    <property type="entry name" value="Dabb"/>
    <property type="match status" value="2"/>
</dbReference>
<reference evidence="3" key="1">
    <citation type="submission" date="2020-02" db="EMBL/GenBank/DDBJ databases">
        <authorList>
            <person name="Scholz U."/>
            <person name="Mascher M."/>
            <person name="Fiebig A."/>
        </authorList>
    </citation>
    <scope>NUCLEOTIDE SEQUENCE</scope>
</reference>